<dbReference type="Proteomes" id="UP000192940">
    <property type="component" value="Chromosome I"/>
</dbReference>
<name>A0A1X7GN95_9BACL</name>
<dbReference type="InterPro" id="IPR006524">
    <property type="entry name" value="ArpU-like"/>
</dbReference>
<organism evidence="1 2">
    <name type="scientific">Paenibacillus uliginis N3/975</name>
    <dbReference type="NCBI Taxonomy" id="1313296"/>
    <lineage>
        <taxon>Bacteria</taxon>
        <taxon>Bacillati</taxon>
        <taxon>Bacillota</taxon>
        <taxon>Bacilli</taxon>
        <taxon>Bacillales</taxon>
        <taxon>Paenibacillaceae</taxon>
        <taxon>Paenibacillus</taxon>
    </lineage>
</organism>
<dbReference type="NCBIfam" id="TIGR01637">
    <property type="entry name" value="phage_arpU"/>
    <property type="match status" value="1"/>
</dbReference>
<keyword evidence="2" id="KW-1185">Reference proteome</keyword>
<sequence length="170" mass="20083">MNSILPELDRRKTQIAVEAIFEKYRIYKMITFEVREASMTASYTERFHGPTNVTSDQTAKIAIYNVDVPAARKDYCEMIESIVGRLSEREQLLIRERYMKQDDVFDYKVYNHILEPPVSKDTYTKIRTKAFYKMALVFADRGLIKLSELEKLQNVNQVDCYGLFNRNRRT</sequence>
<protein>
    <submittedName>
        <fullName evidence="1">Phage transcriptional regulator, ArpU family</fullName>
    </submittedName>
</protein>
<evidence type="ECO:0000313" key="1">
    <source>
        <dbReference type="EMBL" id="SMF72300.1"/>
    </source>
</evidence>
<evidence type="ECO:0000313" key="2">
    <source>
        <dbReference type="Proteomes" id="UP000192940"/>
    </source>
</evidence>
<dbReference type="RefSeq" id="WP_208917891.1">
    <property type="nucleotide sequence ID" value="NZ_LT840184.1"/>
</dbReference>
<dbReference type="EMBL" id="LT840184">
    <property type="protein sequence ID" value="SMF72300.1"/>
    <property type="molecule type" value="Genomic_DNA"/>
</dbReference>
<dbReference type="AlphaFoldDB" id="A0A1X7GN95"/>
<dbReference type="STRING" id="1313296.SAMN05661091_0840"/>
<gene>
    <name evidence="1" type="ORF">SAMN05661091_0840</name>
</gene>
<accession>A0A1X7GN95</accession>
<proteinExistence type="predicted"/>
<reference evidence="1 2" key="1">
    <citation type="submission" date="2017-04" db="EMBL/GenBank/DDBJ databases">
        <authorList>
            <person name="Afonso C.L."/>
            <person name="Miller P.J."/>
            <person name="Scott M.A."/>
            <person name="Spackman E."/>
            <person name="Goraichik I."/>
            <person name="Dimitrov K.M."/>
            <person name="Suarez D.L."/>
            <person name="Swayne D.E."/>
        </authorList>
    </citation>
    <scope>NUCLEOTIDE SEQUENCE [LARGE SCALE GENOMIC DNA]</scope>
    <source>
        <strain evidence="1 2">N3/975</strain>
    </source>
</reference>